<dbReference type="Pfam" id="PF14380">
    <property type="entry name" value="WAK_assoc"/>
    <property type="match status" value="1"/>
</dbReference>
<dbReference type="InterPro" id="IPR032872">
    <property type="entry name" value="WAK_assoc_C"/>
</dbReference>
<evidence type="ECO:0000256" key="1">
    <source>
        <dbReference type="ARBA" id="ARBA00004167"/>
    </source>
</evidence>
<dbReference type="InParanoid" id="A0A2K2DEB8"/>
<keyword evidence="9" id="KW-1185">Reference proteome</keyword>
<evidence type="ECO:0000313" key="9">
    <source>
        <dbReference type="Proteomes" id="UP000008810"/>
    </source>
</evidence>
<feature type="chain" id="PRO_5036043374" description="Wall-associated receptor kinase galacturonan-binding domain-containing protein" evidence="4">
    <location>
        <begin position="20"/>
        <end position="279"/>
    </location>
</feature>
<organism evidence="7">
    <name type="scientific">Brachypodium distachyon</name>
    <name type="common">Purple false brome</name>
    <name type="synonym">Trachynia distachya</name>
    <dbReference type="NCBI Taxonomy" id="15368"/>
    <lineage>
        <taxon>Eukaryota</taxon>
        <taxon>Viridiplantae</taxon>
        <taxon>Streptophyta</taxon>
        <taxon>Embryophyta</taxon>
        <taxon>Tracheophyta</taxon>
        <taxon>Spermatophyta</taxon>
        <taxon>Magnoliopsida</taxon>
        <taxon>Liliopsida</taxon>
        <taxon>Poales</taxon>
        <taxon>Poaceae</taxon>
        <taxon>BOP clade</taxon>
        <taxon>Pooideae</taxon>
        <taxon>Stipodae</taxon>
        <taxon>Brachypodieae</taxon>
        <taxon>Brachypodium</taxon>
    </lineage>
</organism>
<dbReference type="GO" id="GO:0016020">
    <property type="term" value="C:membrane"/>
    <property type="evidence" value="ECO:0007669"/>
    <property type="project" value="UniProtKB-SubCell"/>
</dbReference>
<reference evidence="7 8" key="1">
    <citation type="journal article" date="2010" name="Nature">
        <title>Genome sequencing and analysis of the model grass Brachypodium distachyon.</title>
        <authorList>
            <consortium name="International Brachypodium Initiative"/>
        </authorList>
    </citation>
    <scope>NUCLEOTIDE SEQUENCE [LARGE SCALE GENOMIC DNA]</scope>
    <source>
        <strain evidence="7 8">Bd21</strain>
    </source>
</reference>
<dbReference type="Pfam" id="PF13947">
    <property type="entry name" value="GUB_WAK_bind"/>
    <property type="match status" value="1"/>
</dbReference>
<dbReference type="PANTHER" id="PTHR33138:SF1">
    <property type="entry name" value="OS01G0113900 PROTEIN"/>
    <property type="match status" value="1"/>
</dbReference>
<evidence type="ECO:0000256" key="2">
    <source>
        <dbReference type="ARBA" id="ARBA00022729"/>
    </source>
</evidence>
<dbReference type="EMBL" id="CM000881">
    <property type="protein sequence ID" value="PNT72613.1"/>
    <property type="molecule type" value="Genomic_DNA"/>
</dbReference>
<evidence type="ECO:0000313" key="7">
    <source>
        <dbReference type="EMBL" id="PNT72613.1"/>
    </source>
</evidence>
<dbReference type="EnsemblPlants" id="PNT72613">
    <property type="protein sequence ID" value="PNT72613"/>
    <property type="gene ID" value="BRADI_2g47021v3"/>
</dbReference>
<evidence type="ECO:0000256" key="3">
    <source>
        <dbReference type="ARBA" id="ARBA00023180"/>
    </source>
</evidence>
<evidence type="ECO:0000259" key="6">
    <source>
        <dbReference type="Pfam" id="PF14380"/>
    </source>
</evidence>
<feature type="signal peptide" evidence="4">
    <location>
        <begin position="1"/>
        <end position="19"/>
    </location>
</feature>
<keyword evidence="3" id="KW-0325">Glycoprotein</keyword>
<dbReference type="Gramene" id="PNT72613">
    <property type="protein sequence ID" value="PNT72613"/>
    <property type="gene ID" value="BRADI_2g47021v3"/>
</dbReference>
<evidence type="ECO:0000313" key="8">
    <source>
        <dbReference type="EnsemblPlants" id="PNT72613"/>
    </source>
</evidence>
<gene>
    <name evidence="7" type="ORF">BRADI_2g47021v3</name>
</gene>
<comment type="subcellular location">
    <subcellularLocation>
        <location evidence="1">Membrane</location>
        <topology evidence="1">Single-pass membrane protein</topology>
    </subcellularLocation>
</comment>
<reference evidence="7" key="2">
    <citation type="submission" date="2017-06" db="EMBL/GenBank/DDBJ databases">
        <title>WGS assembly of Brachypodium distachyon.</title>
        <authorList>
            <consortium name="The International Brachypodium Initiative"/>
            <person name="Lucas S."/>
            <person name="Harmon-Smith M."/>
            <person name="Lail K."/>
            <person name="Tice H."/>
            <person name="Grimwood J."/>
            <person name="Bruce D."/>
            <person name="Barry K."/>
            <person name="Shu S."/>
            <person name="Lindquist E."/>
            <person name="Wang M."/>
            <person name="Pitluck S."/>
            <person name="Vogel J.P."/>
            <person name="Garvin D.F."/>
            <person name="Mockler T.C."/>
            <person name="Schmutz J."/>
            <person name="Rokhsar D."/>
            <person name="Bevan M.W."/>
        </authorList>
    </citation>
    <scope>NUCLEOTIDE SEQUENCE</scope>
    <source>
        <strain evidence="7">Bd21</strain>
    </source>
</reference>
<dbReference type="GO" id="GO:0030247">
    <property type="term" value="F:polysaccharide binding"/>
    <property type="evidence" value="ECO:0007669"/>
    <property type="project" value="InterPro"/>
</dbReference>
<name>A0A2K2DEB8_BRADI</name>
<evidence type="ECO:0000256" key="4">
    <source>
        <dbReference type="SAM" id="SignalP"/>
    </source>
</evidence>
<dbReference type="InterPro" id="IPR025287">
    <property type="entry name" value="WAK_GUB"/>
</dbReference>
<proteinExistence type="predicted"/>
<reference evidence="8" key="3">
    <citation type="submission" date="2018-08" db="UniProtKB">
        <authorList>
            <consortium name="EnsemblPlants"/>
        </authorList>
    </citation>
    <scope>IDENTIFICATION</scope>
    <source>
        <strain evidence="8">cv. Bd21</strain>
    </source>
</reference>
<dbReference type="AlphaFoldDB" id="A0A2K2DEB8"/>
<dbReference type="Proteomes" id="UP000008810">
    <property type="component" value="Chromosome 2"/>
</dbReference>
<dbReference type="STRING" id="15368.A0A2K2DEB8"/>
<dbReference type="PANTHER" id="PTHR33138">
    <property type="entry name" value="OS01G0690200 PROTEIN"/>
    <property type="match status" value="1"/>
</dbReference>
<feature type="domain" description="Wall-associated receptor kinase C-terminal" evidence="6">
    <location>
        <begin position="152"/>
        <end position="242"/>
    </location>
</feature>
<feature type="domain" description="Wall-associated receptor kinase galacturonan-binding" evidence="5">
    <location>
        <begin position="24"/>
        <end position="89"/>
    </location>
</feature>
<dbReference type="ExpressionAtlas" id="A0A2K2DEB8">
    <property type="expression patterns" value="baseline and differential"/>
</dbReference>
<keyword evidence="2 4" id="KW-0732">Signal</keyword>
<protein>
    <recommendedName>
        <fullName evidence="10">Wall-associated receptor kinase galacturonan-binding domain-containing protein</fullName>
    </recommendedName>
</protein>
<sequence length="279" mass="29834">MAPLLLLPVLLLFATAADGYPSACRNATCGEQTIAYPFWLNSSSSASPSSCGYPGLGLACENNTTLIFLAQSHRVSSIDYDTHTISLADADAFTTTTGCPLLDFNLTIDTISALQLSHADSNITFFYDCKKNASWTSAVELSSCPAAYNKSSYVFQGDGYAGEAYEFECQAAVVAPVLEVHKKGLADFPLATRYVDVLKAGFELNYSPNSDQCGRCERSSGWCGYRDNQTHGGIGFSCFCDGGPTTDHCGTCVVCLPSSRVNCFGAPASMFRCKFLING</sequence>
<dbReference type="OrthoDB" id="635050at2759"/>
<evidence type="ECO:0008006" key="10">
    <source>
        <dbReference type="Google" id="ProtNLM"/>
    </source>
</evidence>
<dbReference type="FunCoup" id="A0A2K2DEB8">
    <property type="interactions" value="307"/>
</dbReference>
<evidence type="ECO:0000259" key="5">
    <source>
        <dbReference type="Pfam" id="PF13947"/>
    </source>
</evidence>
<accession>A0A2K2DEB8</accession>